<name>A0ABZ1CQA5_9TREE</name>
<dbReference type="RefSeq" id="XP_062788149.1">
    <property type="nucleotide sequence ID" value="XM_062932098.1"/>
</dbReference>
<evidence type="ECO:0000313" key="2">
    <source>
        <dbReference type="Proteomes" id="UP001329825"/>
    </source>
</evidence>
<evidence type="ECO:0000313" key="1">
    <source>
        <dbReference type="EMBL" id="WRT63409.1"/>
    </source>
</evidence>
<proteinExistence type="predicted"/>
<organism evidence="1 2">
    <name type="scientific">Kwoniella shivajii</name>
    <dbReference type="NCBI Taxonomy" id="564305"/>
    <lineage>
        <taxon>Eukaryota</taxon>
        <taxon>Fungi</taxon>
        <taxon>Dikarya</taxon>
        <taxon>Basidiomycota</taxon>
        <taxon>Agaricomycotina</taxon>
        <taxon>Tremellomycetes</taxon>
        <taxon>Tremellales</taxon>
        <taxon>Cryptococcaceae</taxon>
        <taxon>Kwoniella</taxon>
    </lineage>
</organism>
<sequence>MGNKRPFDVLYKTIGECAIPLHKPLGAGGNLSSASTSNGKKSSNYRNETENALNNLTDITANLCKFKGFLQIPLADGTYNRRPYEGTLKAHHRGHFSGGTVREDLIDKNALSRVDTVGFHIEDAFPVGLKRINKSIGSLREDDAKVGEGRNDLVIAFPVQAAASDNVLEFTGTAVTSLLKFSLLQGKTVLASRPGNSIEQLSEIFDEGADPLKGSSWISGTAHRPKDEVNEHDPVELAKALFRVLDDQIDEEFEKFSTTRDIRTIRRGQTVISMLSEIPES</sequence>
<keyword evidence="2" id="KW-1185">Reference proteome</keyword>
<gene>
    <name evidence="1" type="ORF">IL334_000314</name>
</gene>
<dbReference type="GeneID" id="87952445"/>
<dbReference type="Proteomes" id="UP001329825">
    <property type="component" value="Chromosome 1"/>
</dbReference>
<reference evidence="1 2" key="1">
    <citation type="submission" date="2024-01" db="EMBL/GenBank/DDBJ databases">
        <title>Comparative genomics of Cryptococcus and Kwoniella reveals pathogenesis evolution and contrasting modes of karyotype evolution via chromosome fusion or intercentromeric recombination.</title>
        <authorList>
            <person name="Coelho M.A."/>
            <person name="David-Palma M."/>
            <person name="Shea T."/>
            <person name="Bowers K."/>
            <person name="McGinley-Smith S."/>
            <person name="Mohammad A.W."/>
            <person name="Gnirke A."/>
            <person name="Yurkov A.M."/>
            <person name="Nowrousian M."/>
            <person name="Sun S."/>
            <person name="Cuomo C.A."/>
            <person name="Heitman J."/>
        </authorList>
    </citation>
    <scope>NUCLEOTIDE SEQUENCE [LARGE SCALE GENOMIC DNA]</scope>
    <source>
        <strain evidence="1">CBS 11374</strain>
    </source>
</reference>
<protein>
    <submittedName>
        <fullName evidence="1">Uncharacterized protein</fullName>
    </submittedName>
</protein>
<accession>A0ABZ1CQA5</accession>
<dbReference type="EMBL" id="CP141881">
    <property type="protein sequence ID" value="WRT63409.1"/>
    <property type="molecule type" value="Genomic_DNA"/>
</dbReference>